<feature type="domain" description="Solute-binding protein family 3/N-terminal" evidence="3">
    <location>
        <begin position="27"/>
        <end position="259"/>
    </location>
</feature>
<organism evidence="4 5">
    <name type="scientific">Alkalimonas mucilaginosa</name>
    <dbReference type="NCBI Taxonomy" id="3057676"/>
    <lineage>
        <taxon>Bacteria</taxon>
        <taxon>Pseudomonadati</taxon>
        <taxon>Pseudomonadota</taxon>
        <taxon>Gammaproteobacteria</taxon>
        <taxon>Alkalimonas</taxon>
    </lineage>
</organism>
<dbReference type="SUPFAM" id="SSF53850">
    <property type="entry name" value="Periplasmic binding protein-like II"/>
    <property type="match status" value="1"/>
</dbReference>
<sequence>MSILTLLFALPCLVIGNYAVAGNEASELIIKTMLQDSAPKYIEQADGSYTGLAIDIMQALERADGTLAFQFDRLNTPFPRIVHELQHNRIDAFVGAIYTDERAELFDYLEPALYSTQNRLLVRQQDASLVIGSLKDVVAMGRDAVILVDRGTAHHNWLQSIPGLRIDGGANTREQNLLKLLSERGRFYYSTDLGVLHTARAMGIEQQIHFLPLVLKEEPQYLVVAKALPIEARQRLQQALEHIYASGELAQIRARYFYD</sequence>
<comment type="caution">
    <text evidence="4">The sequence shown here is derived from an EMBL/GenBank/DDBJ whole genome shotgun (WGS) entry which is preliminary data.</text>
</comment>
<dbReference type="Proteomes" id="UP001339167">
    <property type="component" value="Unassembled WGS sequence"/>
</dbReference>
<reference evidence="4 5" key="1">
    <citation type="submission" date="2023-06" db="EMBL/GenBank/DDBJ databases">
        <title>Alkalimonas sp., MEB004 an alkaliphilic bacterium isolated from Lonar Lake, India.</title>
        <authorList>
            <person name="Joshi A."/>
            <person name="Thite S."/>
        </authorList>
    </citation>
    <scope>NUCLEOTIDE SEQUENCE [LARGE SCALE GENOMIC DNA]</scope>
    <source>
        <strain evidence="4 5">MEB004</strain>
    </source>
</reference>
<dbReference type="PANTHER" id="PTHR35936">
    <property type="entry name" value="MEMBRANE-BOUND LYTIC MUREIN TRANSGLYCOSYLASE F"/>
    <property type="match status" value="1"/>
</dbReference>
<dbReference type="EMBL" id="JAUGZK010000003">
    <property type="protein sequence ID" value="MEE2023512.1"/>
    <property type="molecule type" value="Genomic_DNA"/>
</dbReference>
<evidence type="ECO:0000256" key="2">
    <source>
        <dbReference type="ARBA" id="ARBA00022729"/>
    </source>
</evidence>
<comment type="similarity">
    <text evidence="1">Belongs to the bacterial solute-binding protein 3 family.</text>
</comment>
<dbReference type="RefSeq" id="WP_330086869.1">
    <property type="nucleotide sequence ID" value="NZ_JAUGZK010000003.1"/>
</dbReference>
<dbReference type="Pfam" id="PF00497">
    <property type="entry name" value="SBP_bac_3"/>
    <property type="match status" value="1"/>
</dbReference>
<keyword evidence="5" id="KW-1185">Reference proteome</keyword>
<protein>
    <submittedName>
        <fullName evidence="4">Transporter substrate-binding domain-containing protein</fullName>
    </submittedName>
</protein>
<evidence type="ECO:0000256" key="1">
    <source>
        <dbReference type="ARBA" id="ARBA00010333"/>
    </source>
</evidence>
<dbReference type="SMART" id="SM00062">
    <property type="entry name" value="PBPb"/>
    <property type="match status" value="1"/>
</dbReference>
<dbReference type="InterPro" id="IPR001638">
    <property type="entry name" value="Solute-binding_3/MltF_N"/>
</dbReference>
<keyword evidence="2" id="KW-0732">Signal</keyword>
<accession>A0ABU7JD32</accession>
<dbReference type="PANTHER" id="PTHR35936:SF25">
    <property type="entry name" value="ABC TRANSPORTER SUBSTRATE-BINDING PROTEIN"/>
    <property type="match status" value="1"/>
</dbReference>
<proteinExistence type="inferred from homology"/>
<evidence type="ECO:0000313" key="4">
    <source>
        <dbReference type="EMBL" id="MEE2023512.1"/>
    </source>
</evidence>
<evidence type="ECO:0000313" key="5">
    <source>
        <dbReference type="Proteomes" id="UP001339167"/>
    </source>
</evidence>
<name>A0ABU7JD32_9GAMM</name>
<dbReference type="Gene3D" id="3.40.190.10">
    <property type="entry name" value="Periplasmic binding protein-like II"/>
    <property type="match status" value="2"/>
</dbReference>
<evidence type="ECO:0000259" key="3">
    <source>
        <dbReference type="SMART" id="SM00062"/>
    </source>
</evidence>
<gene>
    <name evidence="4" type="ORF">QWF21_04580</name>
</gene>